<feature type="transmembrane region" description="Helical" evidence="5">
    <location>
        <begin position="540"/>
        <end position="557"/>
    </location>
</feature>
<name>A0A821PQB5_9NEOP</name>
<proteinExistence type="predicted"/>
<accession>A0A821PQB5</accession>
<evidence type="ECO:0000259" key="7">
    <source>
        <dbReference type="Pfam" id="PF26037"/>
    </source>
</evidence>
<comment type="caution">
    <text evidence="8">The sequence shown here is derived from an EMBL/GenBank/DDBJ whole genome shotgun (WGS) entry which is preliminary data.</text>
</comment>
<evidence type="ECO:0000256" key="3">
    <source>
        <dbReference type="ARBA" id="ARBA00022989"/>
    </source>
</evidence>
<keyword evidence="9" id="KW-1185">Reference proteome</keyword>
<evidence type="ECO:0000313" key="8">
    <source>
        <dbReference type="EMBL" id="CAF4809012.1"/>
    </source>
</evidence>
<organism evidence="8 9">
    <name type="scientific">Pieris macdunnoughi</name>
    <dbReference type="NCBI Taxonomy" id="345717"/>
    <lineage>
        <taxon>Eukaryota</taxon>
        <taxon>Metazoa</taxon>
        <taxon>Ecdysozoa</taxon>
        <taxon>Arthropoda</taxon>
        <taxon>Hexapoda</taxon>
        <taxon>Insecta</taxon>
        <taxon>Pterygota</taxon>
        <taxon>Neoptera</taxon>
        <taxon>Endopterygota</taxon>
        <taxon>Lepidoptera</taxon>
        <taxon>Glossata</taxon>
        <taxon>Ditrysia</taxon>
        <taxon>Papilionoidea</taxon>
        <taxon>Pieridae</taxon>
        <taxon>Pierinae</taxon>
        <taxon>Pieris</taxon>
    </lineage>
</organism>
<evidence type="ECO:0000313" key="9">
    <source>
        <dbReference type="Proteomes" id="UP000663880"/>
    </source>
</evidence>
<keyword evidence="2 5" id="KW-0812">Transmembrane</keyword>
<dbReference type="OrthoDB" id="5985669at2759"/>
<dbReference type="PANTHER" id="PTHR21041:SF17">
    <property type="entry name" value="E3 UBIQUITIN-PROTEIN LIGASE DCST1"/>
    <property type="match status" value="1"/>
</dbReference>
<feature type="transmembrane region" description="Helical" evidence="5">
    <location>
        <begin position="6"/>
        <end position="26"/>
    </location>
</feature>
<evidence type="ECO:0000256" key="5">
    <source>
        <dbReference type="SAM" id="Phobius"/>
    </source>
</evidence>
<keyword evidence="3 5" id="KW-1133">Transmembrane helix</keyword>
<feature type="domain" description="Dendritic cell-specific transmembrane protein-like" evidence="6">
    <location>
        <begin position="397"/>
        <end position="585"/>
    </location>
</feature>
<feature type="transmembrane region" description="Helical" evidence="5">
    <location>
        <begin position="63"/>
        <end position="83"/>
    </location>
</feature>
<keyword evidence="4 5" id="KW-0472">Membrane</keyword>
<feature type="domain" description="E3 ubiquitin-protein ligase DCST1-like C-terminal" evidence="7">
    <location>
        <begin position="640"/>
        <end position="688"/>
    </location>
</feature>
<dbReference type="InterPro" id="IPR058842">
    <property type="entry name" value="DCST1_C"/>
</dbReference>
<comment type="subcellular location">
    <subcellularLocation>
        <location evidence="1">Membrane</location>
        <topology evidence="1">Multi-pass membrane protein</topology>
    </subcellularLocation>
</comment>
<sequence>MVFLEQLEGISKVALRFLCPCIWFIFSDRHKGTFKCLTAFILGFCLGQAYFHYLLKFILPNTIGLSLGLIISVFLGIGNAISIQIRCISVLLLPMYCGKAGRGILKAFVLAYVVAGPITNMAFNAKEVVRVFACSTQLSCNITRIKYNFIANPFRRALLSMNPETDEFKGTLRSIRDIVNPIEIELENSIEIQDTKVENDIVDDMFYFRHKSDQIQEKYRISAKDPEPIQYWKKYVQKIELRCQRQIDHAVIYCMRIFSSSYNICYSILPIHAGIVCWPLMLQNACHIDRYLGSLCKYEVLLDPGLGEGYMYLKKASVTFIENLNDVNISVREIVENDPHCRLAKESAEQLIDAFKEKYSIMQEAILVVNVCLVLLFLRLVTSAQSYHDLYLTNIDYDNVYITGYFKRIDQRRRNKHKCTLLPLKKMERNRYIDVYLTSYIPSERSKIFTQILKLTLEAITATTFVMLDRLFYEALDVVRQYADSEHYGIGDLDVLVEGKGFLASMVRKVIDGLGKVNTSSICLSNKECLPQPHAILPSYYFKIYGGYLWILALLYLNPYTLRLRRLICGFFYPHREKQRILHLYNDILKKRLRMQKTLRKKAVQAVRAHYLSGENLLSLRIRFPQLLGWLGALPLARMKCLICEEIEPNLKKRCDKSWHNCSSIRCPFVYCDECWKDVGSSCLACDPALNELSDVDSLSDDQPPRY</sequence>
<gene>
    <name evidence="8" type="ORF">PMACD_LOCUS3926</name>
</gene>
<evidence type="ECO:0000259" key="6">
    <source>
        <dbReference type="Pfam" id="PF07782"/>
    </source>
</evidence>
<evidence type="ECO:0000256" key="2">
    <source>
        <dbReference type="ARBA" id="ARBA00022692"/>
    </source>
</evidence>
<dbReference type="InterPro" id="IPR012858">
    <property type="entry name" value="DC_STAMP-like"/>
</dbReference>
<dbReference type="GO" id="GO:0016020">
    <property type="term" value="C:membrane"/>
    <property type="evidence" value="ECO:0007669"/>
    <property type="project" value="UniProtKB-SubCell"/>
</dbReference>
<dbReference type="Pfam" id="PF07782">
    <property type="entry name" value="DC_STAMP"/>
    <property type="match status" value="1"/>
</dbReference>
<evidence type="ECO:0008006" key="10">
    <source>
        <dbReference type="Google" id="ProtNLM"/>
    </source>
</evidence>
<evidence type="ECO:0000256" key="4">
    <source>
        <dbReference type="ARBA" id="ARBA00023136"/>
    </source>
</evidence>
<feature type="transmembrane region" description="Helical" evidence="5">
    <location>
        <begin position="33"/>
        <end position="51"/>
    </location>
</feature>
<dbReference type="EMBL" id="CAJOBZ010000006">
    <property type="protein sequence ID" value="CAF4809012.1"/>
    <property type="molecule type" value="Genomic_DNA"/>
</dbReference>
<evidence type="ECO:0000256" key="1">
    <source>
        <dbReference type="ARBA" id="ARBA00004141"/>
    </source>
</evidence>
<feature type="transmembrane region" description="Helical" evidence="5">
    <location>
        <begin position="104"/>
        <end position="123"/>
    </location>
</feature>
<dbReference type="PANTHER" id="PTHR21041">
    <property type="entry name" value="DENDRITIC CELL-SPECIFIC TRANSMEMBRANE PROTEIN"/>
    <property type="match status" value="1"/>
</dbReference>
<protein>
    <recommendedName>
        <fullName evidence="10">Dendritic cell-specific transmembrane protein-like domain-containing protein</fullName>
    </recommendedName>
</protein>
<dbReference type="AlphaFoldDB" id="A0A821PQB5"/>
<dbReference type="Proteomes" id="UP000663880">
    <property type="component" value="Unassembled WGS sequence"/>
</dbReference>
<reference evidence="8" key="1">
    <citation type="submission" date="2021-02" db="EMBL/GenBank/DDBJ databases">
        <authorList>
            <person name="Steward A R."/>
        </authorList>
    </citation>
    <scope>NUCLEOTIDE SEQUENCE</scope>
</reference>
<dbReference type="Pfam" id="PF26037">
    <property type="entry name" value="zf-RING_DCST1_C"/>
    <property type="match status" value="1"/>
</dbReference>
<dbReference type="InterPro" id="IPR051856">
    <property type="entry name" value="CSR-E3_Ligase_Protein"/>
</dbReference>